<dbReference type="PATRIC" id="fig|717774.3.peg.1149"/>
<dbReference type="EMBL" id="CP002583">
    <property type="protein sequence ID" value="ADZ90384.1"/>
    <property type="molecule type" value="Genomic_DNA"/>
</dbReference>
<dbReference type="AlphaFoldDB" id="F2JTW3"/>
<gene>
    <name evidence="1" type="ordered locus">Marme_1109</name>
</gene>
<name>F2JTW3_MARM1</name>
<proteinExistence type="predicted"/>
<evidence type="ECO:0000313" key="2">
    <source>
        <dbReference type="Proteomes" id="UP000001062"/>
    </source>
</evidence>
<accession>F2JTW3</accession>
<dbReference type="OrthoDB" id="9847868at2"/>
<protein>
    <submittedName>
        <fullName evidence="1">Uncharacterized protein</fullName>
    </submittedName>
</protein>
<dbReference type="Proteomes" id="UP000001062">
    <property type="component" value="Chromosome"/>
</dbReference>
<keyword evidence="2" id="KW-1185">Reference proteome</keyword>
<evidence type="ECO:0000313" key="1">
    <source>
        <dbReference type="EMBL" id="ADZ90384.1"/>
    </source>
</evidence>
<dbReference type="RefSeq" id="WP_013660289.1">
    <property type="nucleotide sequence ID" value="NC_015276.1"/>
</dbReference>
<reference evidence="1 2" key="1">
    <citation type="journal article" date="2012" name="Stand. Genomic Sci.">
        <title>Complete genome sequence of the melanogenic marine bacterium Marinomonas mediterranea type strain (MMB-1(T)).</title>
        <authorList>
            <person name="Lucas-Elio P."/>
            <person name="Goodwin L."/>
            <person name="Woyke T."/>
            <person name="Pitluck S."/>
            <person name="Nolan M."/>
            <person name="Kyrpides N.C."/>
            <person name="Detter J.C."/>
            <person name="Copeland A."/>
            <person name="Teshima H."/>
            <person name="Bruce D."/>
            <person name="Detter C."/>
            <person name="Tapia R."/>
            <person name="Han S."/>
            <person name="Land M.L."/>
            <person name="Ivanova N."/>
            <person name="Mikhailova N."/>
            <person name="Johnston A.W."/>
            <person name="Sanchez-Amat A."/>
        </authorList>
    </citation>
    <scope>NUCLEOTIDE SEQUENCE [LARGE SCALE GENOMIC DNA]</scope>
    <source>
        <strain evidence="2">ATCC 700492 / JCM 21426 / NBRC 103028 / MMB-1</strain>
    </source>
</reference>
<sequence>MSDLVENARRQTIRSIKNELKKWRSELSEQTEERLVLEHYFDLRSDIPFLAPIVKDEQHPMASGIESLLESFRNVLAYSYRLGGLNVSLVSYQRKLMSVVLEARQNFKESLSTL</sequence>
<organism evidence="1 2">
    <name type="scientific">Marinomonas mediterranea (strain ATCC 700492 / JCM 21426 / NBRC 103028 / MMB-1)</name>
    <dbReference type="NCBI Taxonomy" id="717774"/>
    <lineage>
        <taxon>Bacteria</taxon>
        <taxon>Pseudomonadati</taxon>
        <taxon>Pseudomonadota</taxon>
        <taxon>Gammaproteobacteria</taxon>
        <taxon>Oceanospirillales</taxon>
        <taxon>Oceanospirillaceae</taxon>
        <taxon>Marinomonas</taxon>
    </lineage>
</organism>
<dbReference type="KEGG" id="mme:Marme_1109"/>
<dbReference type="HOGENOM" id="CLU_2118092_0_0_6"/>